<evidence type="ECO:0000313" key="1">
    <source>
        <dbReference type="EMBL" id="MFC6079741.1"/>
    </source>
</evidence>
<dbReference type="Pfam" id="PF10094">
    <property type="entry name" value="DUF2332"/>
    <property type="match status" value="1"/>
</dbReference>
<accession>A0ABW1N898</accession>
<dbReference type="EMBL" id="JBHSRF010000001">
    <property type="protein sequence ID" value="MFC6079741.1"/>
    <property type="molecule type" value="Genomic_DNA"/>
</dbReference>
<comment type="caution">
    <text evidence="1">The sequence shown here is derived from an EMBL/GenBank/DDBJ whole genome shotgun (WGS) entry which is preliminary data.</text>
</comment>
<proteinExistence type="predicted"/>
<sequence length="325" mass="35752">MSTAQRYLRFAREEVRGRSPAYEALARGVAGDARLLGLIDELPAPKRQPNLLLASARFLGAPAEDAARFLSWTVRHWAEVRETMLARSTQTNEAGRCASLLPLLALLPPPLALIEVGASAGLCLHPDRYRYRYDDRPPLGDGPVVLDCRTNGLVPLPARLPSVVWRAGLDLDPLDVRDEETVRWLECLVWPGQDDRLTRLRAAIHLTRQDPPSLVRGDLNTSLPDLLAAAPKTATVVVFHSAVLPYLTPAARDRFTATMRALPVQWISNEGSPRLPAVLSRLTVPLPENRLTFLPALNEQPLAMAGPHGEWLHWLSPGATPPSHA</sequence>
<dbReference type="Proteomes" id="UP001596137">
    <property type="component" value="Unassembled WGS sequence"/>
</dbReference>
<dbReference type="RefSeq" id="WP_380746088.1">
    <property type="nucleotide sequence ID" value="NZ_JBHSRF010000001.1"/>
</dbReference>
<evidence type="ECO:0000313" key="2">
    <source>
        <dbReference type="Proteomes" id="UP001596137"/>
    </source>
</evidence>
<reference evidence="2" key="1">
    <citation type="journal article" date="2019" name="Int. J. Syst. Evol. Microbiol.">
        <title>The Global Catalogue of Microorganisms (GCM) 10K type strain sequencing project: providing services to taxonomists for standard genome sequencing and annotation.</title>
        <authorList>
            <consortium name="The Broad Institute Genomics Platform"/>
            <consortium name="The Broad Institute Genome Sequencing Center for Infectious Disease"/>
            <person name="Wu L."/>
            <person name="Ma J."/>
        </authorList>
    </citation>
    <scope>NUCLEOTIDE SEQUENCE [LARGE SCALE GENOMIC DNA]</scope>
    <source>
        <strain evidence="2">JCM 30346</strain>
    </source>
</reference>
<protein>
    <submittedName>
        <fullName evidence="1">DUF2332 domain-containing protein</fullName>
    </submittedName>
</protein>
<name>A0ABW1N898_9ACTN</name>
<gene>
    <name evidence="1" type="ORF">ACFP1K_01110</name>
</gene>
<dbReference type="InterPro" id="IPR011200">
    <property type="entry name" value="UCP012608"/>
</dbReference>
<keyword evidence="2" id="KW-1185">Reference proteome</keyword>
<organism evidence="1 2">
    <name type="scientific">Sphaerisporangium aureirubrum</name>
    <dbReference type="NCBI Taxonomy" id="1544736"/>
    <lineage>
        <taxon>Bacteria</taxon>
        <taxon>Bacillati</taxon>
        <taxon>Actinomycetota</taxon>
        <taxon>Actinomycetes</taxon>
        <taxon>Streptosporangiales</taxon>
        <taxon>Streptosporangiaceae</taxon>
        <taxon>Sphaerisporangium</taxon>
    </lineage>
</organism>